<evidence type="ECO:0000313" key="2">
    <source>
        <dbReference type="Proteomes" id="UP000276133"/>
    </source>
</evidence>
<proteinExistence type="predicted"/>
<gene>
    <name evidence="1" type="ORF">BpHYR1_040591</name>
</gene>
<name>A0A3M7RI06_BRAPC</name>
<keyword evidence="2" id="KW-1185">Reference proteome</keyword>
<evidence type="ECO:0000313" key="1">
    <source>
        <dbReference type="EMBL" id="RNA23087.1"/>
    </source>
</evidence>
<protein>
    <submittedName>
        <fullName evidence="1">Uncharacterized protein</fullName>
    </submittedName>
</protein>
<dbReference type="Proteomes" id="UP000276133">
    <property type="component" value="Unassembled WGS sequence"/>
</dbReference>
<comment type="caution">
    <text evidence="1">The sequence shown here is derived from an EMBL/GenBank/DDBJ whole genome shotgun (WGS) entry which is preliminary data.</text>
</comment>
<reference evidence="1 2" key="1">
    <citation type="journal article" date="2018" name="Sci. Rep.">
        <title>Genomic signatures of local adaptation to the degree of environmental predictability in rotifers.</title>
        <authorList>
            <person name="Franch-Gras L."/>
            <person name="Hahn C."/>
            <person name="Garcia-Roger E.M."/>
            <person name="Carmona M.J."/>
            <person name="Serra M."/>
            <person name="Gomez A."/>
        </authorList>
    </citation>
    <scope>NUCLEOTIDE SEQUENCE [LARGE SCALE GENOMIC DNA]</scope>
    <source>
        <strain evidence="1">HYR1</strain>
    </source>
</reference>
<dbReference type="EMBL" id="REGN01003353">
    <property type="protein sequence ID" value="RNA23087.1"/>
    <property type="molecule type" value="Genomic_DNA"/>
</dbReference>
<accession>A0A3M7RI06</accession>
<dbReference type="AlphaFoldDB" id="A0A3M7RI06"/>
<sequence length="71" mass="8315">MKTEGMCNRLRLSETLYKKQKQIFCTKINNAIKQPSLNMAYSVLGANKYVPSNHSERKFRNSNLEKTFEEI</sequence>
<organism evidence="1 2">
    <name type="scientific">Brachionus plicatilis</name>
    <name type="common">Marine rotifer</name>
    <name type="synonym">Brachionus muelleri</name>
    <dbReference type="NCBI Taxonomy" id="10195"/>
    <lineage>
        <taxon>Eukaryota</taxon>
        <taxon>Metazoa</taxon>
        <taxon>Spiralia</taxon>
        <taxon>Gnathifera</taxon>
        <taxon>Rotifera</taxon>
        <taxon>Eurotatoria</taxon>
        <taxon>Monogononta</taxon>
        <taxon>Pseudotrocha</taxon>
        <taxon>Ploima</taxon>
        <taxon>Brachionidae</taxon>
        <taxon>Brachionus</taxon>
    </lineage>
</organism>